<dbReference type="AlphaFoldDB" id="A0A9N9W056"/>
<dbReference type="SUPFAM" id="SSF53720">
    <property type="entry name" value="ALDH-like"/>
    <property type="match status" value="1"/>
</dbReference>
<gene>
    <name evidence="8" type="ORF">CSOL1703_00009574</name>
</gene>
<dbReference type="Proteomes" id="UP000775872">
    <property type="component" value="Unassembled WGS sequence"/>
</dbReference>
<dbReference type="InterPro" id="IPR029510">
    <property type="entry name" value="Ald_DH_CS_GLU"/>
</dbReference>
<dbReference type="Pfam" id="PF00171">
    <property type="entry name" value="Aldedh"/>
    <property type="match status" value="1"/>
</dbReference>
<evidence type="ECO:0000259" key="7">
    <source>
        <dbReference type="Pfam" id="PF00171"/>
    </source>
</evidence>
<evidence type="ECO:0000313" key="9">
    <source>
        <dbReference type="Proteomes" id="UP000775872"/>
    </source>
</evidence>
<dbReference type="OrthoDB" id="310895at2759"/>
<dbReference type="InterPro" id="IPR016163">
    <property type="entry name" value="Ald_DH_C"/>
</dbReference>
<dbReference type="PROSITE" id="PS00687">
    <property type="entry name" value="ALDEHYDE_DEHYDR_GLU"/>
    <property type="match status" value="1"/>
</dbReference>
<dbReference type="Gene3D" id="3.40.309.10">
    <property type="entry name" value="Aldehyde Dehydrogenase, Chain A, domain 2"/>
    <property type="match status" value="1"/>
</dbReference>
<evidence type="ECO:0000256" key="6">
    <source>
        <dbReference type="RuleBase" id="RU003345"/>
    </source>
</evidence>
<dbReference type="EMBL" id="CABFOC020000003">
    <property type="protein sequence ID" value="CAH0043688.1"/>
    <property type="molecule type" value="Genomic_DNA"/>
</dbReference>
<sequence>MSGKQDPETRLFINNEVFVNSKSTDRLRVVNPRTLDIVTSDVQVASAEDVDLAVAAARHAFKASPWSTLAGSGRSKLLWKLAELIEAHSEELANLESSAMGNSPAVTRSMEINNAASVFRCELPFRWSLAGESFPLEDGFMQIVKHEPIGVCAAICAWNASLMFFAWKAAPALATGNTIIFKSSEKSPLGFLALGKLIVAAGFPPGVVQFLSGAGETGKTLAWHPDIDKITFTGSGNVGRKIMEASSKSNLKRVTLELGGKSPAIVFPDADFDNALRCRLYLHKDIAPRFIEALKNIYLTAAESMGPDDGPMGIPPVADEHQCRSILDFIESGKKDADLIVGGTQKDLKGYWITPTVFLEPSDDASVYREEIFGPVLCVKVFEDEDQVVEWANDTEYGLAAAVYTQDIDRALRVADRVKAGSVAINSGPLPNPKVPFGGIKQSGFGRELGKYALSEYTETKSISIKLVR</sequence>
<feature type="domain" description="Aldehyde dehydrogenase" evidence="7">
    <location>
        <begin position="18"/>
        <end position="463"/>
    </location>
</feature>
<evidence type="ECO:0000256" key="2">
    <source>
        <dbReference type="ARBA" id="ARBA00023002"/>
    </source>
</evidence>
<evidence type="ECO:0000256" key="1">
    <source>
        <dbReference type="ARBA" id="ARBA00009986"/>
    </source>
</evidence>
<keyword evidence="9" id="KW-1185">Reference proteome</keyword>
<dbReference type="GO" id="GO:0046394">
    <property type="term" value="P:carboxylic acid biosynthetic process"/>
    <property type="evidence" value="ECO:0007669"/>
    <property type="project" value="UniProtKB-ARBA"/>
</dbReference>
<dbReference type="InterPro" id="IPR015590">
    <property type="entry name" value="Aldehyde_DH_dom"/>
</dbReference>
<feature type="active site" evidence="5">
    <location>
        <position position="257"/>
    </location>
</feature>
<dbReference type="EC" id="1.2.1.3" evidence="3"/>
<reference evidence="8" key="1">
    <citation type="submission" date="2021-10" db="EMBL/GenBank/DDBJ databases">
        <authorList>
            <person name="Piombo E."/>
        </authorList>
    </citation>
    <scope>NUCLEOTIDE SEQUENCE</scope>
</reference>
<name>A0A9N9W056_9HYPO</name>
<dbReference type="InterPro" id="IPR016161">
    <property type="entry name" value="Ald_DH/histidinol_DH"/>
</dbReference>
<evidence type="ECO:0000256" key="3">
    <source>
        <dbReference type="ARBA" id="ARBA00024226"/>
    </source>
</evidence>
<comment type="caution">
    <text evidence="8">The sequence shown here is derived from an EMBL/GenBank/DDBJ whole genome shotgun (WGS) entry which is preliminary data.</text>
</comment>
<proteinExistence type="inferred from homology"/>
<dbReference type="PANTHER" id="PTHR11699">
    <property type="entry name" value="ALDEHYDE DEHYDROGENASE-RELATED"/>
    <property type="match status" value="1"/>
</dbReference>
<evidence type="ECO:0000256" key="4">
    <source>
        <dbReference type="ARBA" id="ARBA00049194"/>
    </source>
</evidence>
<evidence type="ECO:0000256" key="5">
    <source>
        <dbReference type="PROSITE-ProRule" id="PRU10007"/>
    </source>
</evidence>
<dbReference type="FunFam" id="3.40.605.10:FF:000007">
    <property type="entry name" value="NAD/NADP-dependent betaine aldehyde dehydrogenase"/>
    <property type="match status" value="1"/>
</dbReference>
<accession>A0A9N9W056</accession>
<comment type="similarity">
    <text evidence="1 6">Belongs to the aldehyde dehydrogenase family.</text>
</comment>
<protein>
    <recommendedName>
        <fullName evidence="3">aldehyde dehydrogenase (NAD(+))</fullName>
        <ecNumber evidence="3">1.2.1.3</ecNumber>
    </recommendedName>
</protein>
<dbReference type="Gene3D" id="3.40.605.10">
    <property type="entry name" value="Aldehyde Dehydrogenase, Chain A, domain 1"/>
    <property type="match status" value="2"/>
</dbReference>
<dbReference type="InterPro" id="IPR016162">
    <property type="entry name" value="Ald_DH_N"/>
</dbReference>
<dbReference type="GO" id="GO:0004029">
    <property type="term" value="F:aldehyde dehydrogenase (NAD+) activity"/>
    <property type="evidence" value="ECO:0007669"/>
    <property type="project" value="UniProtKB-EC"/>
</dbReference>
<comment type="catalytic activity">
    <reaction evidence="4">
        <text>an aldehyde + NAD(+) + H2O = a carboxylate + NADH + 2 H(+)</text>
        <dbReference type="Rhea" id="RHEA:16185"/>
        <dbReference type="ChEBI" id="CHEBI:15377"/>
        <dbReference type="ChEBI" id="CHEBI:15378"/>
        <dbReference type="ChEBI" id="CHEBI:17478"/>
        <dbReference type="ChEBI" id="CHEBI:29067"/>
        <dbReference type="ChEBI" id="CHEBI:57540"/>
        <dbReference type="ChEBI" id="CHEBI:57945"/>
        <dbReference type="EC" id="1.2.1.3"/>
    </reaction>
</comment>
<evidence type="ECO:0000313" key="8">
    <source>
        <dbReference type="EMBL" id="CAH0043688.1"/>
    </source>
</evidence>
<keyword evidence="2 6" id="KW-0560">Oxidoreductase</keyword>
<organism evidence="8 9">
    <name type="scientific">Clonostachys solani</name>
    <dbReference type="NCBI Taxonomy" id="160281"/>
    <lineage>
        <taxon>Eukaryota</taxon>
        <taxon>Fungi</taxon>
        <taxon>Dikarya</taxon>
        <taxon>Ascomycota</taxon>
        <taxon>Pezizomycotina</taxon>
        <taxon>Sordariomycetes</taxon>
        <taxon>Hypocreomycetidae</taxon>
        <taxon>Hypocreales</taxon>
        <taxon>Bionectriaceae</taxon>
        <taxon>Clonostachys</taxon>
    </lineage>
</organism>
<dbReference type="FunFam" id="3.40.605.10:FF:000026">
    <property type="entry name" value="Aldehyde dehydrogenase, putative"/>
    <property type="match status" value="1"/>
</dbReference>